<organism evidence="1">
    <name type="scientific">Boseongicola sp. SB0664_bin_43</name>
    <dbReference type="NCBI Taxonomy" id="2604844"/>
    <lineage>
        <taxon>Bacteria</taxon>
        <taxon>Pseudomonadati</taxon>
        <taxon>Pseudomonadota</taxon>
        <taxon>Alphaproteobacteria</taxon>
        <taxon>Rhodobacterales</taxon>
        <taxon>Paracoccaceae</taxon>
        <taxon>Boseongicola</taxon>
    </lineage>
</organism>
<sequence length="95" mass="10099">MPLATHESNAGLLARHSPPVVATVLGRTWRLDGRRLGLLGSTLLQVRCGCGHSGVVPVAELMSRHGRDARVRDAVASMRCGSCGSLDLAEVRWLG</sequence>
<protein>
    <submittedName>
        <fullName evidence="1">Uncharacterized protein</fullName>
    </submittedName>
</protein>
<evidence type="ECO:0000313" key="1">
    <source>
        <dbReference type="EMBL" id="MXY33649.1"/>
    </source>
</evidence>
<dbReference type="EMBL" id="VXRY01000245">
    <property type="protein sequence ID" value="MXY33649.1"/>
    <property type="molecule type" value="Genomic_DNA"/>
</dbReference>
<reference evidence="1" key="1">
    <citation type="submission" date="2019-09" db="EMBL/GenBank/DDBJ databases">
        <title>Characterisation of the sponge microbiome using genome-centric metagenomics.</title>
        <authorList>
            <person name="Engelberts J.P."/>
            <person name="Robbins S.J."/>
            <person name="De Goeij J.M."/>
            <person name="Aranda M."/>
            <person name="Bell S.C."/>
            <person name="Webster N.S."/>
        </authorList>
    </citation>
    <scope>NUCLEOTIDE SEQUENCE</scope>
    <source>
        <strain evidence="1">SB0664_bin_43</strain>
    </source>
</reference>
<gene>
    <name evidence="1" type="ORF">F4Y60_06085</name>
</gene>
<dbReference type="AlphaFoldDB" id="A0A6B0Y180"/>
<proteinExistence type="predicted"/>
<name>A0A6B0Y180_9RHOB</name>
<accession>A0A6B0Y180</accession>
<comment type="caution">
    <text evidence="1">The sequence shown here is derived from an EMBL/GenBank/DDBJ whole genome shotgun (WGS) entry which is preliminary data.</text>
</comment>